<name>A0A7J6V2U4_THATH</name>
<feature type="coiled-coil region" evidence="1">
    <location>
        <begin position="94"/>
        <end position="166"/>
    </location>
</feature>
<reference evidence="2 3" key="1">
    <citation type="submission" date="2020-06" db="EMBL/GenBank/DDBJ databases">
        <title>Transcriptomic and genomic resources for Thalictrum thalictroides and T. hernandezii: Facilitating candidate gene discovery in an emerging model plant lineage.</title>
        <authorList>
            <person name="Arias T."/>
            <person name="Riano-Pachon D.M."/>
            <person name="Di Stilio V.S."/>
        </authorList>
    </citation>
    <scope>NUCLEOTIDE SEQUENCE [LARGE SCALE GENOMIC DNA]</scope>
    <source>
        <strain evidence="3">cv. WT478/WT964</strain>
        <tissue evidence="2">Leaves</tissue>
    </source>
</reference>
<evidence type="ECO:0000313" key="2">
    <source>
        <dbReference type="EMBL" id="KAF5179339.1"/>
    </source>
</evidence>
<sequence>MYYTWSNRSEGGRRTLNKIDRCLVNEEWVCAFDQSYANFLPQLISDHSPILLTWFDNLTTAAKPFRFFNHWTKHDDFNNLVQLTWQETVSGNPMMRLTTKLKNLKAKLKQWSRLHFSDLSNRTNEAKENLERIQAEIQIRPLDDTLAALEKDAIHEYKRLSDAEEDSMRQKSGENWAQLGDMNTSYFHKIVQGRRNANRILSLTDSHNTILTADNDIAEEVVSHYTRLMGTENSVVYAGNIANSCSQFLEIPTDSREDLASAVTVEEVKLALLTWMAQNHQGLMSTQLISSSIVGT</sequence>
<comment type="caution">
    <text evidence="2">The sequence shown here is derived from an EMBL/GenBank/DDBJ whole genome shotgun (WGS) entry which is preliminary data.</text>
</comment>
<organism evidence="2 3">
    <name type="scientific">Thalictrum thalictroides</name>
    <name type="common">Rue-anemone</name>
    <name type="synonym">Anemone thalictroides</name>
    <dbReference type="NCBI Taxonomy" id="46969"/>
    <lineage>
        <taxon>Eukaryota</taxon>
        <taxon>Viridiplantae</taxon>
        <taxon>Streptophyta</taxon>
        <taxon>Embryophyta</taxon>
        <taxon>Tracheophyta</taxon>
        <taxon>Spermatophyta</taxon>
        <taxon>Magnoliopsida</taxon>
        <taxon>Ranunculales</taxon>
        <taxon>Ranunculaceae</taxon>
        <taxon>Thalictroideae</taxon>
        <taxon>Thalictrum</taxon>
    </lineage>
</organism>
<dbReference type="InterPro" id="IPR036691">
    <property type="entry name" value="Endo/exonu/phosph_ase_sf"/>
</dbReference>
<proteinExistence type="predicted"/>
<protein>
    <submittedName>
        <fullName evidence="2">Dnase i-like superfamily protein</fullName>
    </submittedName>
</protein>
<keyword evidence="1" id="KW-0175">Coiled coil</keyword>
<dbReference type="Proteomes" id="UP000554482">
    <property type="component" value="Unassembled WGS sequence"/>
</dbReference>
<accession>A0A7J6V2U4</accession>
<evidence type="ECO:0000313" key="3">
    <source>
        <dbReference type="Proteomes" id="UP000554482"/>
    </source>
</evidence>
<dbReference type="PANTHER" id="PTHR33710">
    <property type="entry name" value="BNAC02G09200D PROTEIN"/>
    <property type="match status" value="1"/>
</dbReference>
<keyword evidence="3" id="KW-1185">Reference proteome</keyword>
<dbReference type="AlphaFoldDB" id="A0A7J6V2U4"/>
<gene>
    <name evidence="2" type="ORF">FRX31_031073</name>
</gene>
<evidence type="ECO:0000256" key="1">
    <source>
        <dbReference type="SAM" id="Coils"/>
    </source>
</evidence>
<dbReference type="Gene3D" id="3.60.10.10">
    <property type="entry name" value="Endonuclease/exonuclease/phosphatase"/>
    <property type="match status" value="1"/>
</dbReference>
<dbReference type="EMBL" id="JABWDY010038911">
    <property type="protein sequence ID" value="KAF5179339.1"/>
    <property type="molecule type" value="Genomic_DNA"/>
</dbReference>
<dbReference type="SUPFAM" id="SSF56219">
    <property type="entry name" value="DNase I-like"/>
    <property type="match status" value="1"/>
</dbReference>
<dbReference type="OrthoDB" id="1932741at2759"/>
<dbReference type="PANTHER" id="PTHR33710:SF71">
    <property type="entry name" value="ENDONUCLEASE_EXONUCLEASE_PHOSPHATASE DOMAIN-CONTAINING PROTEIN"/>
    <property type="match status" value="1"/>
</dbReference>